<dbReference type="SMART" id="SM00645">
    <property type="entry name" value="Pept_C1"/>
    <property type="match status" value="1"/>
</dbReference>
<evidence type="ECO:0000313" key="12">
    <source>
        <dbReference type="RefSeq" id="XP_025418162.1"/>
    </source>
</evidence>
<gene>
    <name evidence="10" type="primary">Ctsb_1</name>
    <name evidence="12" type="synonym">LOC112688939</name>
    <name evidence="10" type="ORF">g.20210</name>
</gene>
<dbReference type="AlphaFoldDB" id="A0A2S2Q6N0"/>
<evidence type="ECO:0000256" key="3">
    <source>
        <dbReference type="ARBA" id="ARBA00022729"/>
    </source>
</evidence>
<dbReference type="PANTHER" id="PTHR12411">
    <property type="entry name" value="CYSTEINE PROTEASE FAMILY C1-RELATED"/>
    <property type="match status" value="1"/>
</dbReference>
<reference evidence="12" key="2">
    <citation type="submission" date="2025-04" db="UniProtKB">
        <authorList>
            <consortium name="RefSeq"/>
        </authorList>
    </citation>
    <scope>IDENTIFICATION</scope>
    <source>
        <tissue evidence="12">Whole body</tissue>
    </source>
</reference>
<dbReference type="SUPFAM" id="SSF54001">
    <property type="entry name" value="Cysteine proteinases"/>
    <property type="match status" value="1"/>
</dbReference>
<feature type="domain" description="Peptidase C1A papain C-terminal" evidence="9">
    <location>
        <begin position="84"/>
        <end position="332"/>
    </location>
</feature>
<comment type="similarity">
    <text evidence="1">Belongs to the peptidase C1 family.</text>
</comment>
<dbReference type="PRINTS" id="PR00705">
    <property type="entry name" value="PAPAIN"/>
</dbReference>
<evidence type="ECO:0000256" key="5">
    <source>
        <dbReference type="ARBA" id="ARBA00022807"/>
    </source>
</evidence>
<dbReference type="InterPro" id="IPR025660">
    <property type="entry name" value="Pept_his_AS"/>
</dbReference>
<dbReference type="InterPro" id="IPR013128">
    <property type="entry name" value="Peptidase_C1A"/>
</dbReference>
<evidence type="ECO:0000313" key="10">
    <source>
        <dbReference type="EMBL" id="MBY73388.1"/>
    </source>
</evidence>
<dbReference type="FunFam" id="3.90.70.10:FF:000031">
    <property type="entry name" value="Cathepsin B"/>
    <property type="match status" value="1"/>
</dbReference>
<accession>A0A2S2Q6N0</accession>
<proteinExistence type="inferred from homology"/>
<feature type="signal peptide" evidence="8">
    <location>
        <begin position="1"/>
        <end position="20"/>
    </location>
</feature>
<dbReference type="Gene3D" id="3.90.70.10">
    <property type="entry name" value="Cysteine proteinases"/>
    <property type="match status" value="1"/>
</dbReference>
<reference evidence="10" key="1">
    <citation type="submission" date="2018-04" db="EMBL/GenBank/DDBJ databases">
        <title>Transcriptome assembly of Sipha flava.</title>
        <authorList>
            <person name="Scully E.D."/>
            <person name="Geib S.M."/>
            <person name="Palmer N.A."/>
            <person name="Koch K."/>
            <person name="Bradshaw J."/>
            <person name="Heng-Moss T."/>
            <person name="Sarath G."/>
        </authorList>
    </citation>
    <scope>NUCLEOTIDE SEQUENCE</scope>
</reference>
<feature type="chain" id="PRO_5044579051" evidence="8">
    <location>
        <begin position="21"/>
        <end position="335"/>
    </location>
</feature>
<name>A0A2S2Q6N0_9HEMI</name>
<keyword evidence="3 8" id="KW-0732">Signal</keyword>
<dbReference type="EMBL" id="GGMS01004185">
    <property type="protein sequence ID" value="MBY73388.1"/>
    <property type="molecule type" value="Transcribed_RNA"/>
</dbReference>
<protein>
    <submittedName>
        <fullName evidence="10 12">Cathepsin B</fullName>
    </submittedName>
</protein>
<evidence type="ECO:0000256" key="7">
    <source>
        <dbReference type="ARBA" id="ARBA00023157"/>
    </source>
</evidence>
<dbReference type="InterPro" id="IPR038765">
    <property type="entry name" value="Papain-like_cys_pep_sf"/>
</dbReference>
<dbReference type="Pfam" id="PF08127">
    <property type="entry name" value="Propeptide_C1"/>
    <property type="match status" value="1"/>
</dbReference>
<dbReference type="OrthoDB" id="640249at2759"/>
<evidence type="ECO:0000256" key="1">
    <source>
        <dbReference type="ARBA" id="ARBA00008455"/>
    </source>
</evidence>
<dbReference type="GO" id="GO:0004197">
    <property type="term" value="F:cysteine-type endopeptidase activity"/>
    <property type="evidence" value="ECO:0007669"/>
    <property type="project" value="InterPro"/>
</dbReference>
<dbReference type="Proteomes" id="UP000694846">
    <property type="component" value="Unplaced"/>
</dbReference>
<evidence type="ECO:0000256" key="8">
    <source>
        <dbReference type="SAM" id="SignalP"/>
    </source>
</evidence>
<keyword evidence="6" id="KW-0865">Zymogen</keyword>
<dbReference type="PROSITE" id="PS00639">
    <property type="entry name" value="THIOL_PROTEASE_HIS"/>
    <property type="match status" value="1"/>
</dbReference>
<dbReference type="InterPro" id="IPR000668">
    <property type="entry name" value="Peptidase_C1A_C"/>
</dbReference>
<dbReference type="CDD" id="cd02620">
    <property type="entry name" value="Peptidase_C1A_CathepsinB"/>
    <property type="match status" value="1"/>
</dbReference>
<dbReference type="InterPro" id="IPR000169">
    <property type="entry name" value="Pept_cys_AS"/>
</dbReference>
<keyword evidence="2" id="KW-0645">Protease</keyword>
<dbReference type="RefSeq" id="XP_025418162.1">
    <property type="nucleotide sequence ID" value="XM_025562377.1"/>
</dbReference>
<keyword evidence="4" id="KW-0378">Hydrolase</keyword>
<dbReference type="Pfam" id="PF00112">
    <property type="entry name" value="Peptidase_C1"/>
    <property type="match status" value="1"/>
</dbReference>
<keyword evidence="7" id="KW-1015">Disulfide bond</keyword>
<evidence type="ECO:0000256" key="6">
    <source>
        <dbReference type="ARBA" id="ARBA00023145"/>
    </source>
</evidence>
<dbReference type="GO" id="GO:0006508">
    <property type="term" value="P:proteolysis"/>
    <property type="evidence" value="ECO:0007669"/>
    <property type="project" value="UniProtKB-KW"/>
</dbReference>
<evidence type="ECO:0000313" key="11">
    <source>
        <dbReference type="Proteomes" id="UP000694846"/>
    </source>
</evidence>
<sequence>MTKLVVLTSIVLISIRLTEQSNFLSIDHIKKINEVAKTWKAKQNFPPNTPRERIVRLLGSQSVSNVLKSPVKDNDPLYVEDSEIPSEFDARTQWKYCSTIGLVRNQGNCGSCWAFGTTSAFADRLCVATDGSFDQLISAEQLTFCCHRCGFGCHGGNPYRAWEYFKRNGVVTGGNYNTSDGCQPYKVPPCEKDTEGHSSCEGKSVERNHKCPKDCYGNKMIVFKSDHHKIKDAYYLSNSSIQKDVIAYGPVEASFDVYDDFPSYESGVYQKTENASYLGGHAVKLIGWGKENEIPYWLMVNSWGEQWGDKGMFKILRGVNECGIENSTTAGVPLV</sequence>
<evidence type="ECO:0000259" key="9">
    <source>
        <dbReference type="SMART" id="SM00645"/>
    </source>
</evidence>
<evidence type="ECO:0000256" key="2">
    <source>
        <dbReference type="ARBA" id="ARBA00022670"/>
    </source>
</evidence>
<keyword evidence="5" id="KW-0788">Thiol protease</keyword>
<dbReference type="PROSITE" id="PS00139">
    <property type="entry name" value="THIOL_PROTEASE_CYS"/>
    <property type="match status" value="1"/>
</dbReference>
<keyword evidence="11" id="KW-1185">Reference proteome</keyword>
<evidence type="ECO:0000256" key="4">
    <source>
        <dbReference type="ARBA" id="ARBA00022801"/>
    </source>
</evidence>
<dbReference type="InterPro" id="IPR012599">
    <property type="entry name" value="Propeptide_C1A"/>
</dbReference>
<organism evidence="10">
    <name type="scientific">Sipha flava</name>
    <name type="common">yellow sugarcane aphid</name>
    <dbReference type="NCBI Taxonomy" id="143950"/>
    <lineage>
        <taxon>Eukaryota</taxon>
        <taxon>Metazoa</taxon>
        <taxon>Ecdysozoa</taxon>
        <taxon>Arthropoda</taxon>
        <taxon>Hexapoda</taxon>
        <taxon>Insecta</taxon>
        <taxon>Pterygota</taxon>
        <taxon>Neoptera</taxon>
        <taxon>Paraneoptera</taxon>
        <taxon>Hemiptera</taxon>
        <taxon>Sternorrhyncha</taxon>
        <taxon>Aphidomorpha</taxon>
        <taxon>Aphidoidea</taxon>
        <taxon>Aphididae</taxon>
        <taxon>Sipha</taxon>
    </lineage>
</organism>